<feature type="region of interest" description="Disordered" evidence="3">
    <location>
        <begin position="365"/>
        <end position="388"/>
    </location>
</feature>
<name>A0A146LHZ0_LYGHE</name>
<evidence type="ECO:0000259" key="4">
    <source>
        <dbReference type="PROSITE" id="PS51776"/>
    </source>
</evidence>
<evidence type="ECO:0000259" key="5">
    <source>
        <dbReference type="PROSITE" id="PS51777"/>
    </source>
</evidence>
<organism evidence="6">
    <name type="scientific">Lygus hesperus</name>
    <name type="common">Western plant bug</name>
    <dbReference type="NCBI Taxonomy" id="30085"/>
    <lineage>
        <taxon>Eukaryota</taxon>
        <taxon>Metazoa</taxon>
        <taxon>Ecdysozoa</taxon>
        <taxon>Arthropoda</taxon>
        <taxon>Hexapoda</taxon>
        <taxon>Insecta</taxon>
        <taxon>Pterygota</taxon>
        <taxon>Neoptera</taxon>
        <taxon>Paraneoptera</taxon>
        <taxon>Hemiptera</taxon>
        <taxon>Heteroptera</taxon>
        <taxon>Panheteroptera</taxon>
        <taxon>Cimicomorpha</taxon>
        <taxon>Miridae</taxon>
        <taxon>Mirini</taxon>
        <taxon>Lygus</taxon>
    </lineage>
</organism>
<feature type="region of interest" description="Disordered" evidence="3">
    <location>
        <begin position="305"/>
        <end position="343"/>
    </location>
</feature>
<gene>
    <name evidence="6" type="primary">CG11448_0</name>
    <name evidence="6" type="ORF">g.48823</name>
</gene>
<dbReference type="InterPro" id="IPR034744">
    <property type="entry name" value="RH2"/>
</dbReference>
<dbReference type="AlphaFoldDB" id="A0A146LHZ0"/>
<evidence type="ECO:0000256" key="1">
    <source>
        <dbReference type="ARBA" id="ARBA00023054"/>
    </source>
</evidence>
<dbReference type="Pfam" id="PF09744">
    <property type="entry name" value="RH1"/>
    <property type="match status" value="1"/>
</dbReference>
<evidence type="ECO:0000313" key="6">
    <source>
        <dbReference type="EMBL" id="JAQ07678.1"/>
    </source>
</evidence>
<dbReference type="InterPro" id="IPR051241">
    <property type="entry name" value="DZIP_RILPL"/>
</dbReference>
<evidence type="ECO:0000256" key="2">
    <source>
        <dbReference type="SAM" id="Coils"/>
    </source>
</evidence>
<feature type="domain" description="RH2" evidence="5">
    <location>
        <begin position="271"/>
        <end position="351"/>
    </location>
</feature>
<reference evidence="6" key="1">
    <citation type="journal article" date="2016" name="Gigascience">
        <title>De novo construction of an expanded transcriptome assembly for the western tarnished plant bug, Lygus hesperus.</title>
        <authorList>
            <person name="Tassone E.E."/>
            <person name="Geib S.M."/>
            <person name="Hall B."/>
            <person name="Fabrick J.A."/>
            <person name="Brent C.S."/>
            <person name="Hull J.J."/>
        </authorList>
    </citation>
    <scope>NUCLEOTIDE SEQUENCE</scope>
</reference>
<dbReference type="InterPro" id="IPR034743">
    <property type="entry name" value="RH1"/>
</dbReference>
<feature type="compositionally biased region" description="Polar residues" evidence="3">
    <location>
        <begin position="368"/>
        <end position="388"/>
    </location>
</feature>
<protein>
    <submittedName>
        <fullName evidence="6">RILP-like</fullName>
    </submittedName>
</protein>
<keyword evidence="1 2" id="KW-0175">Coiled coil</keyword>
<evidence type="ECO:0000256" key="3">
    <source>
        <dbReference type="SAM" id="MobiDB-lite"/>
    </source>
</evidence>
<dbReference type="GO" id="GO:0051959">
    <property type="term" value="F:dynein light intermediate chain binding"/>
    <property type="evidence" value="ECO:0007669"/>
    <property type="project" value="TreeGrafter"/>
</dbReference>
<dbReference type="PANTHER" id="PTHR21502">
    <property type="entry name" value="ZINC FINGER PROTEIN DZIP1"/>
    <property type="match status" value="1"/>
</dbReference>
<dbReference type="EMBL" id="GDHC01010951">
    <property type="protein sequence ID" value="JAQ07678.1"/>
    <property type="molecule type" value="Transcribed_RNA"/>
</dbReference>
<feature type="coiled-coil region" evidence="2">
    <location>
        <begin position="78"/>
        <end position="245"/>
    </location>
</feature>
<accession>A0A146LHZ0</accession>
<dbReference type="Gene3D" id="1.20.58.1770">
    <property type="match status" value="1"/>
</dbReference>
<dbReference type="GO" id="GO:0036064">
    <property type="term" value="C:ciliary basal body"/>
    <property type="evidence" value="ECO:0007669"/>
    <property type="project" value="TreeGrafter"/>
</dbReference>
<dbReference type="GO" id="GO:0005737">
    <property type="term" value="C:cytoplasm"/>
    <property type="evidence" value="ECO:0007669"/>
    <property type="project" value="TreeGrafter"/>
</dbReference>
<dbReference type="GO" id="GO:0031267">
    <property type="term" value="F:small GTPase binding"/>
    <property type="evidence" value="ECO:0007669"/>
    <property type="project" value="TreeGrafter"/>
</dbReference>
<dbReference type="PANTHER" id="PTHR21502:SF4">
    <property type="entry name" value="RILP-LIKE PROTEIN HOMOLOG"/>
    <property type="match status" value="1"/>
</dbReference>
<proteinExistence type="predicted"/>
<dbReference type="PROSITE" id="PS51776">
    <property type="entry name" value="RH1"/>
    <property type="match status" value="1"/>
</dbReference>
<feature type="compositionally biased region" description="Acidic residues" evidence="3">
    <location>
        <begin position="315"/>
        <end position="326"/>
    </location>
</feature>
<sequence>MPSSTPLEMDEFEEISVMDVYDIVTDFAKEFRPIIEMYGADPLNNIMSKVVTILEHLEAQTVKIGHLHNMIQERDAIIAKLERDKADKAADRLRFEKELEQIEEHWRDESKELVAVVNKLQDENKKLNKSLEAKQDTSSVNNAQPLSPELDIAVLQKSRASIDKLRDQLKFKDKEINLKSAEIENHIDQVDRLTNVNKELRKKLRMSQSQIRSLIDERADFLTQLQDQNYELNILRQRLGMAEKENQDLTQCQSVKFGSTSKASEADSQTMPKYSADELKELLKERNELKMRITQLEEELELLKPKAETVSPPVVEEDGESDEEEGPVQGPLPYEPSDAPWRKSESGIRKLFRKFFNETNMAFLGNSPKRSLSSFSQMTVSQKGDSHL</sequence>
<dbReference type="PROSITE" id="PS51777">
    <property type="entry name" value="RH2"/>
    <property type="match status" value="1"/>
</dbReference>
<dbReference type="GO" id="GO:0060271">
    <property type="term" value="P:cilium assembly"/>
    <property type="evidence" value="ECO:0007669"/>
    <property type="project" value="TreeGrafter"/>
</dbReference>
<feature type="domain" description="RH1" evidence="4">
    <location>
        <begin position="3"/>
        <end position="91"/>
    </location>
</feature>
<dbReference type="SUPFAM" id="SSF161256">
    <property type="entry name" value="RILP dimerisation region"/>
    <property type="match status" value="1"/>
</dbReference>